<feature type="compositionally biased region" description="Acidic residues" evidence="1">
    <location>
        <begin position="83"/>
        <end position="99"/>
    </location>
</feature>
<comment type="caution">
    <text evidence="2">The sequence shown here is derived from an EMBL/GenBank/DDBJ whole genome shotgun (WGS) entry which is preliminary data.</text>
</comment>
<name>A0ABU9HE57_9GAMM</name>
<protein>
    <recommendedName>
        <fullName evidence="4">DUF1292 domain-containing protein</fullName>
    </recommendedName>
</protein>
<dbReference type="Proteomes" id="UP001366060">
    <property type="component" value="Unassembled WGS sequence"/>
</dbReference>
<organism evidence="2 3">
    <name type="scientific">Psychromonas arctica</name>
    <dbReference type="NCBI Taxonomy" id="168275"/>
    <lineage>
        <taxon>Bacteria</taxon>
        <taxon>Pseudomonadati</taxon>
        <taxon>Pseudomonadota</taxon>
        <taxon>Gammaproteobacteria</taxon>
        <taxon>Alteromonadales</taxon>
        <taxon>Psychromonadaceae</taxon>
        <taxon>Psychromonas</taxon>
    </lineage>
</organism>
<sequence length="99" mass="11464">MALMGFYAIRNEDTEEEFTLDADDFIWEDANQSGEQYRFIHVETDELPEVVATFDVDADEFVMQMPAGLEELENGLYINADKDEYDSDSEYGYDDGYDD</sequence>
<keyword evidence="3" id="KW-1185">Reference proteome</keyword>
<evidence type="ECO:0000313" key="3">
    <source>
        <dbReference type="Proteomes" id="UP001366060"/>
    </source>
</evidence>
<reference evidence="2 3" key="1">
    <citation type="submission" date="2024-02" db="EMBL/GenBank/DDBJ databases">
        <title>Bacteria isolated from the canopy kelp, Nereocystis luetkeana.</title>
        <authorList>
            <person name="Pfister C.A."/>
            <person name="Younker I.T."/>
            <person name="Light S.H."/>
        </authorList>
    </citation>
    <scope>NUCLEOTIDE SEQUENCE [LARGE SCALE GENOMIC DNA]</scope>
    <source>
        <strain evidence="2 3">TI.2.07</strain>
    </source>
</reference>
<evidence type="ECO:0000313" key="2">
    <source>
        <dbReference type="EMBL" id="MEL0660144.1"/>
    </source>
</evidence>
<dbReference type="RefSeq" id="WP_160060655.1">
    <property type="nucleotide sequence ID" value="NZ_JBAKBA010000034.1"/>
</dbReference>
<feature type="region of interest" description="Disordered" evidence="1">
    <location>
        <begin position="80"/>
        <end position="99"/>
    </location>
</feature>
<proteinExistence type="predicted"/>
<gene>
    <name evidence="2" type="ORF">V6255_13460</name>
</gene>
<evidence type="ECO:0000256" key="1">
    <source>
        <dbReference type="SAM" id="MobiDB-lite"/>
    </source>
</evidence>
<dbReference type="EMBL" id="JBAKBA010000034">
    <property type="protein sequence ID" value="MEL0660144.1"/>
    <property type="molecule type" value="Genomic_DNA"/>
</dbReference>
<evidence type="ECO:0008006" key="4">
    <source>
        <dbReference type="Google" id="ProtNLM"/>
    </source>
</evidence>
<accession>A0ABU9HE57</accession>